<dbReference type="InterPro" id="IPR050922">
    <property type="entry name" value="LytR/CpsA/Psr_CW_biosynth"/>
</dbReference>
<keyword evidence="6" id="KW-1185">Reference proteome</keyword>
<dbReference type="RefSeq" id="WP_386427714.1">
    <property type="nucleotide sequence ID" value="NZ_JBHSBB010000007.1"/>
</dbReference>
<sequence length="459" mass="47039">MADGQDNHLDSAAGEPRRLPPGTDAEAGQGGSAVRPAARRSRRGRIARWVTLGLSVAVLLAAGAGAFVYFRLNGNLRELPLFGGIGDAGAERPDAFGRTPVNVLVIGSDTRSDPADCRLGGDCGPGQNADVEMVLHISADRSHASVLSIPRDTVMPLPACRAPRGGVAAARRGPVNSTLQYGPGCTVAAVHALTALPIDHFVMADFAGVVRMSDAVGGVRVCVDRDVYDPFSRLKLARGRHSLRGDAALEFLRSRHAFGDGSDLGRTDAQHLFLGALARRMRAGGRLSDPAGMLSTADAATKALTVDSGLAAISKLYGLADDVRKVPPARFSFTTMPTRPDPDDPNRLVPGPAARGLFATIGADRPLRVTGSGAPSTADATTSPSASPAGRGGPPSDETFEERAGRAAVSPPGPTTGGRTAAGGACAKVSTSASVTVKGVAMTPTAAFAATPRIPVSAR</sequence>
<gene>
    <name evidence="5" type="ORF">ACFO3J_08505</name>
</gene>
<evidence type="ECO:0000256" key="3">
    <source>
        <dbReference type="SAM" id="Phobius"/>
    </source>
</evidence>
<dbReference type="PANTHER" id="PTHR33392">
    <property type="entry name" value="POLYISOPRENYL-TEICHOIC ACID--PEPTIDOGLYCAN TEICHOIC ACID TRANSFERASE TAGU"/>
    <property type="match status" value="1"/>
</dbReference>
<protein>
    <submittedName>
        <fullName evidence="5">LCP family protein</fullName>
    </submittedName>
</protein>
<name>A0ABV8HHU0_9ACTN</name>
<feature type="region of interest" description="Disordered" evidence="2">
    <location>
        <begin position="1"/>
        <end position="39"/>
    </location>
</feature>
<feature type="domain" description="Cell envelope-related transcriptional attenuator" evidence="4">
    <location>
        <begin position="128"/>
        <end position="282"/>
    </location>
</feature>
<proteinExistence type="inferred from homology"/>
<evidence type="ECO:0000256" key="1">
    <source>
        <dbReference type="ARBA" id="ARBA00006068"/>
    </source>
</evidence>
<reference evidence="6" key="1">
    <citation type="journal article" date="2019" name="Int. J. Syst. Evol. Microbiol.">
        <title>The Global Catalogue of Microorganisms (GCM) 10K type strain sequencing project: providing services to taxonomists for standard genome sequencing and annotation.</title>
        <authorList>
            <consortium name="The Broad Institute Genomics Platform"/>
            <consortium name="The Broad Institute Genome Sequencing Center for Infectious Disease"/>
            <person name="Wu L."/>
            <person name="Ma J."/>
        </authorList>
    </citation>
    <scope>NUCLEOTIDE SEQUENCE [LARGE SCALE GENOMIC DNA]</scope>
    <source>
        <strain evidence="6">CGMCC 4.7237</strain>
    </source>
</reference>
<dbReference type="PANTHER" id="PTHR33392:SF6">
    <property type="entry name" value="POLYISOPRENYL-TEICHOIC ACID--PEPTIDOGLYCAN TEICHOIC ACID TRANSFERASE TAGU"/>
    <property type="match status" value="1"/>
</dbReference>
<feature type="transmembrane region" description="Helical" evidence="3">
    <location>
        <begin position="49"/>
        <end position="70"/>
    </location>
</feature>
<dbReference type="Gene3D" id="3.40.630.190">
    <property type="entry name" value="LCP protein"/>
    <property type="match status" value="1"/>
</dbReference>
<organism evidence="5 6">
    <name type="scientific">Streptomyces polygonati</name>
    <dbReference type="NCBI Taxonomy" id="1617087"/>
    <lineage>
        <taxon>Bacteria</taxon>
        <taxon>Bacillati</taxon>
        <taxon>Actinomycetota</taxon>
        <taxon>Actinomycetes</taxon>
        <taxon>Kitasatosporales</taxon>
        <taxon>Streptomycetaceae</taxon>
        <taxon>Streptomyces</taxon>
    </lineage>
</organism>
<feature type="compositionally biased region" description="Low complexity" evidence="2">
    <location>
        <begin position="370"/>
        <end position="389"/>
    </location>
</feature>
<accession>A0ABV8HHU0</accession>
<feature type="region of interest" description="Disordered" evidence="2">
    <location>
        <begin position="360"/>
        <end position="427"/>
    </location>
</feature>
<comment type="similarity">
    <text evidence="1">Belongs to the LytR/CpsA/Psr (LCP) family.</text>
</comment>
<comment type="caution">
    <text evidence="5">The sequence shown here is derived from an EMBL/GenBank/DDBJ whole genome shotgun (WGS) entry which is preliminary data.</text>
</comment>
<dbReference type="Proteomes" id="UP001595765">
    <property type="component" value="Unassembled WGS sequence"/>
</dbReference>
<keyword evidence="3" id="KW-0472">Membrane</keyword>
<evidence type="ECO:0000256" key="2">
    <source>
        <dbReference type="SAM" id="MobiDB-lite"/>
    </source>
</evidence>
<dbReference type="InterPro" id="IPR004474">
    <property type="entry name" value="LytR_CpsA_psr"/>
</dbReference>
<keyword evidence="3" id="KW-0812">Transmembrane</keyword>
<keyword evidence="3" id="KW-1133">Transmembrane helix</keyword>
<evidence type="ECO:0000259" key="4">
    <source>
        <dbReference type="Pfam" id="PF03816"/>
    </source>
</evidence>
<evidence type="ECO:0000313" key="6">
    <source>
        <dbReference type="Proteomes" id="UP001595765"/>
    </source>
</evidence>
<dbReference type="NCBIfam" id="TIGR00350">
    <property type="entry name" value="lytR_cpsA_psr"/>
    <property type="match status" value="1"/>
</dbReference>
<evidence type="ECO:0000313" key="5">
    <source>
        <dbReference type="EMBL" id="MFC4031519.1"/>
    </source>
</evidence>
<dbReference type="EMBL" id="JBHSBB010000007">
    <property type="protein sequence ID" value="MFC4031519.1"/>
    <property type="molecule type" value="Genomic_DNA"/>
</dbReference>
<dbReference type="Pfam" id="PF03816">
    <property type="entry name" value="LytR_cpsA_psr"/>
    <property type="match status" value="1"/>
</dbReference>